<protein>
    <submittedName>
        <fullName evidence="2">Uncharacterized protein</fullName>
    </submittedName>
</protein>
<gene>
    <name evidence="2" type="ORF">Glove_212g212</name>
</gene>
<evidence type="ECO:0000313" key="3">
    <source>
        <dbReference type="Proteomes" id="UP000266861"/>
    </source>
</evidence>
<keyword evidence="1" id="KW-1133">Transmembrane helix</keyword>
<name>A0A397IL48_9GLOM</name>
<dbReference type="EMBL" id="PQFF01000197">
    <property type="protein sequence ID" value="RHZ75697.1"/>
    <property type="molecule type" value="Genomic_DNA"/>
</dbReference>
<evidence type="ECO:0000256" key="1">
    <source>
        <dbReference type="SAM" id="Phobius"/>
    </source>
</evidence>
<keyword evidence="1" id="KW-0812">Transmembrane</keyword>
<feature type="transmembrane region" description="Helical" evidence="1">
    <location>
        <begin position="76"/>
        <end position="95"/>
    </location>
</feature>
<dbReference type="Proteomes" id="UP000266861">
    <property type="component" value="Unassembled WGS sequence"/>
</dbReference>
<sequence>MELSCNTHENFFLFVIHYKRYFEAIMTQNNVKIWVKHLLVFVKELNSEYQVPPIENFDSDLSSSEVLLVRHKYDEMVRIVPLKSFLIFGINVWFLDMNTMNSSRAYKKIINFFIIEIC</sequence>
<dbReference type="AlphaFoldDB" id="A0A397IL48"/>
<organism evidence="2 3">
    <name type="scientific">Diversispora epigaea</name>
    <dbReference type="NCBI Taxonomy" id="1348612"/>
    <lineage>
        <taxon>Eukaryota</taxon>
        <taxon>Fungi</taxon>
        <taxon>Fungi incertae sedis</taxon>
        <taxon>Mucoromycota</taxon>
        <taxon>Glomeromycotina</taxon>
        <taxon>Glomeromycetes</taxon>
        <taxon>Diversisporales</taxon>
        <taxon>Diversisporaceae</taxon>
        <taxon>Diversispora</taxon>
    </lineage>
</organism>
<comment type="caution">
    <text evidence="2">The sequence shown here is derived from an EMBL/GenBank/DDBJ whole genome shotgun (WGS) entry which is preliminary data.</text>
</comment>
<accession>A0A397IL48</accession>
<reference evidence="2 3" key="1">
    <citation type="submission" date="2018-08" db="EMBL/GenBank/DDBJ databases">
        <title>Genome and evolution of the arbuscular mycorrhizal fungus Diversispora epigaea (formerly Glomus versiforme) and its bacterial endosymbionts.</title>
        <authorList>
            <person name="Sun X."/>
            <person name="Fei Z."/>
            <person name="Harrison M."/>
        </authorList>
    </citation>
    <scope>NUCLEOTIDE SEQUENCE [LARGE SCALE GENOMIC DNA]</scope>
    <source>
        <strain evidence="2 3">IT104</strain>
    </source>
</reference>
<keyword evidence="1" id="KW-0472">Membrane</keyword>
<evidence type="ECO:0000313" key="2">
    <source>
        <dbReference type="EMBL" id="RHZ75697.1"/>
    </source>
</evidence>
<proteinExistence type="predicted"/>
<keyword evidence="3" id="KW-1185">Reference proteome</keyword>
<dbReference type="OrthoDB" id="642895at2759"/>